<evidence type="ECO:0000313" key="2">
    <source>
        <dbReference type="EMBL" id="VFK02369.1"/>
    </source>
</evidence>
<sequence>MNGPRRAVSTPIRATGRWRLIGVRPWVASIVVLLLGCAAPDSVESSNSGQISVAPMVRLQKGISTHHVTGYIAKKEWKDSQVKNRSKCWEALLLTFNVFHSRHGSSKCTKKGISPEIVNTNGKPKVVIDATCLTSEKHPPIRVRICQSDRPGNLLFDYEETDAPTTGTSQTIKAEHFKVNDKQATLLDAFLEPKQKRVYFYLNDSESAAKAADAGRIKKEPIGTGTSTGGDSLNTFLPLLGKDLFVDTYAEALGKPTGRGVIWPDPSQPHAWADPDTVPHHVRIHSKLGVMECIPPTDEAWKQLELADCFGTVKLPPGMGDHHLYLDLAAIRRNPCRRRQGVSRQRTGTDHTDPANAGQQLEGAGPDGSSLQPRIRLREQRHSR</sequence>
<feature type="region of interest" description="Disordered" evidence="1">
    <location>
        <begin position="336"/>
        <end position="384"/>
    </location>
</feature>
<proteinExistence type="predicted"/>
<gene>
    <name evidence="3" type="ORF">BECKH772A_GA0070896_102693</name>
    <name evidence="2" type="ORF">BECKH772B_GA0070898_102763</name>
    <name evidence="4" type="ORF">BECKH772C_GA0070978_102713</name>
</gene>
<evidence type="ECO:0000313" key="3">
    <source>
        <dbReference type="EMBL" id="VFK02436.1"/>
    </source>
</evidence>
<evidence type="ECO:0000256" key="1">
    <source>
        <dbReference type="SAM" id="MobiDB-lite"/>
    </source>
</evidence>
<dbReference type="EMBL" id="CAADFG010000269">
    <property type="protein sequence ID" value="VFK02436.1"/>
    <property type="molecule type" value="Genomic_DNA"/>
</dbReference>
<reference evidence="2" key="1">
    <citation type="submission" date="2019-02" db="EMBL/GenBank/DDBJ databases">
        <authorList>
            <person name="Gruber-Vodicka R. H."/>
            <person name="Seah K. B. B."/>
        </authorList>
    </citation>
    <scope>NUCLEOTIDE SEQUENCE</scope>
    <source>
        <strain evidence="4">BECK_SA2B12</strain>
        <strain evidence="3">BECK_SA2B15</strain>
        <strain evidence="2">BECK_SA2B20</strain>
    </source>
</reference>
<evidence type="ECO:0000313" key="4">
    <source>
        <dbReference type="EMBL" id="VFK05436.1"/>
    </source>
</evidence>
<dbReference type="EMBL" id="CAADFJ010000271">
    <property type="protein sequence ID" value="VFK05436.1"/>
    <property type="molecule type" value="Genomic_DNA"/>
</dbReference>
<accession>A0A450VC48</accession>
<name>A0A450VC48_9GAMM</name>
<protein>
    <submittedName>
        <fullName evidence="2">Uncharacterized protein</fullName>
    </submittedName>
</protein>
<dbReference type="EMBL" id="CAADFI010000276">
    <property type="protein sequence ID" value="VFK02369.1"/>
    <property type="molecule type" value="Genomic_DNA"/>
</dbReference>
<organism evidence="2">
    <name type="scientific">Candidatus Kentrum eta</name>
    <dbReference type="NCBI Taxonomy" id="2126337"/>
    <lineage>
        <taxon>Bacteria</taxon>
        <taxon>Pseudomonadati</taxon>
        <taxon>Pseudomonadota</taxon>
        <taxon>Gammaproteobacteria</taxon>
        <taxon>Candidatus Kentrum</taxon>
    </lineage>
</organism>
<dbReference type="AlphaFoldDB" id="A0A450VC48"/>